<dbReference type="Proteomes" id="UP000593567">
    <property type="component" value="Unassembled WGS sequence"/>
</dbReference>
<keyword evidence="4" id="KW-1185">Reference proteome</keyword>
<evidence type="ECO:0000256" key="2">
    <source>
        <dbReference type="SAM" id="Phobius"/>
    </source>
</evidence>
<protein>
    <submittedName>
        <fullName evidence="3">SERAC1</fullName>
    </submittedName>
</protein>
<feature type="compositionally biased region" description="Basic and acidic residues" evidence="1">
    <location>
        <begin position="18"/>
        <end position="59"/>
    </location>
</feature>
<feature type="transmembrane region" description="Helical" evidence="2">
    <location>
        <begin position="71"/>
        <end position="91"/>
    </location>
</feature>
<keyword evidence="2" id="KW-1133">Transmembrane helix</keyword>
<feature type="compositionally biased region" description="Polar residues" evidence="1">
    <location>
        <begin position="1"/>
        <end position="11"/>
    </location>
</feature>
<proteinExistence type="predicted"/>
<reference evidence="3" key="1">
    <citation type="submission" date="2020-06" db="EMBL/GenBank/DDBJ databases">
        <title>Draft genome of Bugula neritina, a colonial animal packing powerful symbionts and potential medicines.</title>
        <authorList>
            <person name="Rayko M."/>
        </authorList>
    </citation>
    <scope>NUCLEOTIDE SEQUENCE [LARGE SCALE GENOMIC DNA]</scope>
    <source>
        <strain evidence="3">Kwan_BN1</strain>
    </source>
</reference>
<keyword evidence="2" id="KW-0472">Membrane</keyword>
<gene>
    <name evidence="3" type="ORF">EB796_024699</name>
</gene>
<comment type="caution">
    <text evidence="3">The sequence shown here is derived from an EMBL/GenBank/DDBJ whole genome shotgun (WGS) entry which is preliminary data.</text>
</comment>
<evidence type="ECO:0000313" key="4">
    <source>
        <dbReference type="Proteomes" id="UP000593567"/>
    </source>
</evidence>
<organism evidence="3 4">
    <name type="scientific">Bugula neritina</name>
    <name type="common">Brown bryozoan</name>
    <name type="synonym">Sertularia neritina</name>
    <dbReference type="NCBI Taxonomy" id="10212"/>
    <lineage>
        <taxon>Eukaryota</taxon>
        <taxon>Metazoa</taxon>
        <taxon>Spiralia</taxon>
        <taxon>Lophotrochozoa</taxon>
        <taxon>Bryozoa</taxon>
        <taxon>Gymnolaemata</taxon>
        <taxon>Cheilostomatida</taxon>
        <taxon>Flustrina</taxon>
        <taxon>Buguloidea</taxon>
        <taxon>Bugulidae</taxon>
        <taxon>Bugula</taxon>
    </lineage>
</organism>
<evidence type="ECO:0000256" key="1">
    <source>
        <dbReference type="SAM" id="MobiDB-lite"/>
    </source>
</evidence>
<evidence type="ECO:0000313" key="3">
    <source>
        <dbReference type="EMBL" id="KAF6016988.1"/>
    </source>
</evidence>
<keyword evidence="2" id="KW-0812">Transmembrane</keyword>
<dbReference type="AlphaFoldDB" id="A0A7J7IUT2"/>
<feature type="region of interest" description="Disordered" evidence="1">
    <location>
        <begin position="1"/>
        <end position="64"/>
    </location>
</feature>
<accession>A0A7J7IUT2</accession>
<sequence>MNGTSVSQLQMSPVVAAESKDKKVEDAGKQADLENDHEGSIKSADKGISDESKQPKMADESSATESYRYDVVLWLFGMLFFSLLVSLMFGIGSIRGWDADSAYNHNMSNSSMERFLPEPFTPEPGVYKR</sequence>
<dbReference type="EMBL" id="VXIV02003444">
    <property type="protein sequence ID" value="KAF6016988.1"/>
    <property type="molecule type" value="Genomic_DNA"/>
</dbReference>
<name>A0A7J7IUT2_BUGNE</name>